<evidence type="ECO:0000256" key="4">
    <source>
        <dbReference type="ARBA" id="ARBA00022692"/>
    </source>
</evidence>
<feature type="transmembrane region" description="Helical" evidence="7">
    <location>
        <begin position="484"/>
        <end position="504"/>
    </location>
</feature>
<feature type="transmembrane region" description="Helical" evidence="7">
    <location>
        <begin position="351"/>
        <end position="369"/>
    </location>
</feature>
<proteinExistence type="inferred from homology"/>
<dbReference type="InterPro" id="IPR039309">
    <property type="entry name" value="BT1"/>
</dbReference>
<dbReference type="PANTHER" id="PTHR31585">
    <property type="entry name" value="FOLATE-BIOPTERIN TRANSPORTER 1, CHLOROPLASTIC"/>
    <property type="match status" value="1"/>
</dbReference>
<dbReference type="Proteomes" id="UP000198211">
    <property type="component" value="Unassembled WGS sequence"/>
</dbReference>
<keyword evidence="5 7" id="KW-1133">Transmembrane helix</keyword>
<evidence type="ECO:0000313" key="9">
    <source>
        <dbReference type="Proteomes" id="UP000198211"/>
    </source>
</evidence>
<evidence type="ECO:0000256" key="5">
    <source>
        <dbReference type="ARBA" id="ARBA00022989"/>
    </source>
</evidence>
<evidence type="ECO:0000256" key="7">
    <source>
        <dbReference type="SAM" id="Phobius"/>
    </source>
</evidence>
<comment type="subcellular location">
    <subcellularLocation>
        <location evidence="1">Membrane</location>
        <topology evidence="1">Multi-pass membrane protein</topology>
    </subcellularLocation>
</comment>
<comment type="similarity">
    <text evidence="2">Belongs to the major facilitator superfamily. Folate-biopterin transporter (TC 2.A.71) family.</text>
</comment>
<dbReference type="InterPro" id="IPR036259">
    <property type="entry name" value="MFS_trans_sf"/>
</dbReference>
<feature type="transmembrane region" description="Helical" evidence="7">
    <location>
        <begin position="440"/>
        <end position="462"/>
    </location>
</feature>
<gene>
    <name evidence="8" type="ORF">PHMEG_00024776</name>
</gene>
<keyword evidence="4 7" id="KW-0812">Transmembrane</keyword>
<feature type="transmembrane region" description="Helical" evidence="7">
    <location>
        <begin position="524"/>
        <end position="542"/>
    </location>
</feature>
<keyword evidence="3" id="KW-0813">Transport</keyword>
<feature type="transmembrane region" description="Helical" evidence="7">
    <location>
        <begin position="376"/>
        <end position="397"/>
    </location>
</feature>
<dbReference type="GO" id="GO:0016020">
    <property type="term" value="C:membrane"/>
    <property type="evidence" value="ECO:0007669"/>
    <property type="project" value="UniProtKB-SubCell"/>
</dbReference>
<feature type="transmembrane region" description="Helical" evidence="7">
    <location>
        <begin position="403"/>
        <end position="428"/>
    </location>
</feature>
<feature type="transmembrane region" description="Helical" evidence="7">
    <location>
        <begin position="265"/>
        <end position="284"/>
    </location>
</feature>
<feature type="transmembrane region" description="Helical" evidence="7">
    <location>
        <begin position="132"/>
        <end position="151"/>
    </location>
</feature>
<dbReference type="OrthoDB" id="754047at2759"/>
<evidence type="ECO:0000256" key="1">
    <source>
        <dbReference type="ARBA" id="ARBA00004141"/>
    </source>
</evidence>
<accession>A0A225VDN4</accession>
<feature type="transmembrane region" description="Helical" evidence="7">
    <location>
        <begin position="187"/>
        <end position="205"/>
    </location>
</feature>
<dbReference type="SUPFAM" id="SSF103473">
    <property type="entry name" value="MFS general substrate transporter"/>
    <property type="match status" value="1"/>
</dbReference>
<dbReference type="AlphaFoldDB" id="A0A225VDN4"/>
<evidence type="ECO:0000256" key="6">
    <source>
        <dbReference type="ARBA" id="ARBA00023136"/>
    </source>
</evidence>
<organism evidence="8 9">
    <name type="scientific">Phytophthora megakarya</name>
    <dbReference type="NCBI Taxonomy" id="4795"/>
    <lineage>
        <taxon>Eukaryota</taxon>
        <taxon>Sar</taxon>
        <taxon>Stramenopiles</taxon>
        <taxon>Oomycota</taxon>
        <taxon>Peronosporomycetes</taxon>
        <taxon>Peronosporales</taxon>
        <taxon>Peronosporaceae</taxon>
        <taxon>Phytophthora</taxon>
    </lineage>
</organism>
<name>A0A225VDN4_9STRA</name>
<sequence>MATPNKHDISLRLSYVSGTSQIKDTNNDTGYSSVKTPDGANLEGGALRGGEVPSLTSRDGIGLLFQYCVVGINYGLLPATVYPFLQQYLNATGSQVTTASTLVLLPWSFKAFYGILSDCVPIYGYRRKSWMLVGWTICLSMLLVMATSSGGEPYYTIPSDRKIDPADYTPEIEARINFNAGNQAGKFVMLMFFTAIGYVLAVVCSDSIVVDFAQREPIERRGKTQSAIYAVRTVFVIIGQLLVGFCFNGEEYGGDFDFSLNFPELMTIVAVITAPILPITWFLVKEEKKPRIEFRHYMSELWTLLQKRAVYQVIFYQFFQNVFSSISYTASSPVQSYMVGVTPINNTISEIFSNVLFMAGIIATSKWGLHWSWRKMILSTGIFVIIVDGFTTLMTIWNVFRSQWFWLGLPMAVQLPYGVGWIIGNFVIVELSGVGNEGVIYGLITMVGNLASPFAQALTLVIDQPLNLTTARIQADDTSIRTDLTYAVLIMYGMTIFSWTFLVFLPRQKEETQELLRTGGSSKILGGLTIFYVLFAFVWSLMTNIMAMYESTSCLIIAGGKGC</sequence>
<dbReference type="EMBL" id="NBNE01005494">
    <property type="protein sequence ID" value="OWZ03485.1"/>
    <property type="molecule type" value="Genomic_DNA"/>
</dbReference>
<evidence type="ECO:0000256" key="2">
    <source>
        <dbReference type="ARBA" id="ARBA00007015"/>
    </source>
</evidence>
<feature type="transmembrane region" description="Helical" evidence="7">
    <location>
        <begin position="105"/>
        <end position="125"/>
    </location>
</feature>
<keyword evidence="9" id="KW-1185">Reference proteome</keyword>
<dbReference type="Pfam" id="PF03092">
    <property type="entry name" value="BT1"/>
    <property type="match status" value="1"/>
</dbReference>
<evidence type="ECO:0000256" key="3">
    <source>
        <dbReference type="ARBA" id="ARBA00022448"/>
    </source>
</evidence>
<dbReference type="PANTHER" id="PTHR31585:SF5">
    <property type="entry name" value="RNA-BINDING S4 DOMAIN-CONTAINING PROTEIN"/>
    <property type="match status" value="1"/>
</dbReference>
<keyword evidence="6 7" id="KW-0472">Membrane</keyword>
<comment type="caution">
    <text evidence="8">The sequence shown here is derived from an EMBL/GenBank/DDBJ whole genome shotgun (WGS) entry which is preliminary data.</text>
</comment>
<evidence type="ECO:0000313" key="8">
    <source>
        <dbReference type="EMBL" id="OWZ03485.1"/>
    </source>
</evidence>
<feature type="transmembrane region" description="Helical" evidence="7">
    <location>
        <begin position="64"/>
        <end position="85"/>
    </location>
</feature>
<feature type="transmembrane region" description="Helical" evidence="7">
    <location>
        <begin position="226"/>
        <end position="245"/>
    </location>
</feature>
<protein>
    <submittedName>
        <fullName evidence="8">Transmembrane protein</fullName>
    </submittedName>
</protein>
<reference evidence="9" key="1">
    <citation type="submission" date="2017-03" db="EMBL/GenBank/DDBJ databases">
        <title>Phytopthora megakarya and P. palmivora, two closely related causual agents of cacao black pod achieved similar genome size and gene model numbers by different mechanisms.</title>
        <authorList>
            <person name="Ali S."/>
            <person name="Shao J."/>
            <person name="Larry D.J."/>
            <person name="Kronmiller B."/>
            <person name="Shen D."/>
            <person name="Strem M.D."/>
            <person name="Melnick R.L."/>
            <person name="Guiltinan M.J."/>
            <person name="Tyler B.M."/>
            <person name="Meinhardt L.W."/>
            <person name="Bailey B.A."/>
        </authorList>
    </citation>
    <scope>NUCLEOTIDE SEQUENCE [LARGE SCALE GENOMIC DNA]</scope>
    <source>
        <strain evidence="9">zdho120</strain>
    </source>
</reference>